<name>K7S160_ACIA4</name>
<dbReference type="Proteomes" id="UP000000214">
    <property type="component" value="Chromosome"/>
</dbReference>
<feature type="region of interest" description="Disordered" evidence="1">
    <location>
        <begin position="1"/>
        <end position="29"/>
    </location>
</feature>
<reference evidence="2 3" key="1">
    <citation type="journal article" date="2012" name="BMC Genomics">
        <title>The genome sequence of Propionibacterium acidipropionici provides insights into its biotechnological and industrial potential.</title>
        <authorList>
            <person name="Parizzi L.P."/>
            <person name="Grassi M.C."/>
            <person name="Llerena L.A."/>
            <person name="Carazzolle M.F."/>
            <person name="Queiroz V.L."/>
            <person name="Lunardi I."/>
            <person name="Zeidler A.F."/>
            <person name="Teixeira P.J."/>
            <person name="Mieczkowski P."/>
            <person name="Rincones J."/>
            <person name="Pereira G.A."/>
        </authorList>
    </citation>
    <scope>NUCLEOTIDE SEQUENCE [LARGE SCALE GENOMIC DNA]</scope>
    <source>
        <strain evidence="3">ATCC 4875 / DSM 20272 / JCM 6432 / NBRC 12425 / NCIMB 8070</strain>
    </source>
</reference>
<dbReference type="HOGENOM" id="CLU_2168719_0_0_11"/>
<evidence type="ECO:0000313" key="2">
    <source>
        <dbReference type="EMBL" id="AFV91128.1"/>
    </source>
</evidence>
<protein>
    <submittedName>
        <fullName evidence="2">Uncharacterized protein</fullName>
    </submittedName>
</protein>
<evidence type="ECO:0000313" key="3">
    <source>
        <dbReference type="Proteomes" id="UP000000214"/>
    </source>
</evidence>
<sequence length="110" mass="11812">MKPFCVDSRAPRRPGVDRGPTWLPGSVRAPGGARVIRGLRSRWDSPTSCPGVVGRPASARLTRHPGSSVVDIFSCRQEPPSPQPLPHHALPAGIAVDPRRTASPVVITRR</sequence>
<proteinExistence type="predicted"/>
<dbReference type="AlphaFoldDB" id="K7S160"/>
<dbReference type="EMBL" id="CP003493">
    <property type="protein sequence ID" value="AFV91128.1"/>
    <property type="molecule type" value="Genomic_DNA"/>
</dbReference>
<evidence type="ECO:0000256" key="1">
    <source>
        <dbReference type="SAM" id="MobiDB-lite"/>
    </source>
</evidence>
<dbReference type="KEGG" id="pbo:PACID_33720"/>
<accession>K7S160</accession>
<gene>
    <name evidence="2" type="ordered locus">PACID_33720</name>
</gene>
<dbReference type="PATRIC" id="fig|1171373.8.peg.3320"/>
<organism evidence="2 3">
    <name type="scientific">Acidipropionibacterium acidipropionici (strain ATCC 4875 / DSM 20272 / JCM 6432 / NBRC 12425 / NCIMB 8070 / 4)</name>
    <name type="common">Propionibacterium acidipropionici</name>
    <dbReference type="NCBI Taxonomy" id="1171373"/>
    <lineage>
        <taxon>Bacteria</taxon>
        <taxon>Bacillati</taxon>
        <taxon>Actinomycetota</taxon>
        <taxon>Actinomycetes</taxon>
        <taxon>Propionibacteriales</taxon>
        <taxon>Propionibacteriaceae</taxon>
        <taxon>Acidipropionibacterium</taxon>
    </lineage>
</organism>